<dbReference type="OrthoDB" id="9076738at2"/>
<dbReference type="PRINTS" id="PR00039">
    <property type="entry name" value="HTHLYSR"/>
</dbReference>
<evidence type="ECO:0000259" key="5">
    <source>
        <dbReference type="PROSITE" id="PS50931"/>
    </source>
</evidence>
<dbReference type="KEGG" id="ppai:E1956_45290"/>
<comment type="similarity">
    <text evidence="1">Belongs to the LysR transcriptional regulatory family.</text>
</comment>
<keyword evidence="4" id="KW-0804">Transcription</keyword>
<geneLocation type="plasmid" evidence="6 7">
    <name>unnamed1</name>
</geneLocation>
<evidence type="ECO:0000313" key="7">
    <source>
        <dbReference type="Proteomes" id="UP000295727"/>
    </source>
</evidence>
<dbReference type="Gene3D" id="1.10.10.10">
    <property type="entry name" value="Winged helix-like DNA-binding domain superfamily/Winged helix DNA-binding domain"/>
    <property type="match status" value="1"/>
</dbReference>
<sequence length="304" mass="33857">MDRFDAMLAFVRVVQFSSFSQAAISLNMAKTTVSSQVSALERHLGVQLLNRTTRHVVPTEEGAAYYDRAVSLLSELEETEAATTASKAQPKGRLRVDMSPAVGHHIVIPALGSFVDSYPEITLEIGCNDRPVDLVSEGIDCVIRGNLIHDESLVARKLGTFDLAICASPKYLERFGTPKTPHELEEHQICRFFSSRSGRFFDYNFTKDGIRSSVRGRHRVAFNSIESCLHGAISGLGIVLSPLYLLEEHLQSGRLERILVDHQIDGIPVNLLYPQHRMLTSKLKAFRSWAEQLFAATKHVTPPN</sequence>
<dbReference type="SUPFAM" id="SSF53850">
    <property type="entry name" value="Periplasmic binding protein-like II"/>
    <property type="match status" value="1"/>
</dbReference>
<dbReference type="PROSITE" id="PS50931">
    <property type="entry name" value="HTH_LYSR"/>
    <property type="match status" value="1"/>
</dbReference>
<dbReference type="Pfam" id="PF03466">
    <property type="entry name" value="LysR_substrate"/>
    <property type="match status" value="1"/>
</dbReference>
<keyword evidence="7" id="KW-1185">Reference proteome</keyword>
<dbReference type="PANTHER" id="PTHR30537:SF72">
    <property type="entry name" value="LYSR FAMILY TRANSCRIPTIONAL REGULATOR"/>
    <property type="match status" value="1"/>
</dbReference>
<keyword evidence="3" id="KW-0238">DNA-binding</keyword>
<dbReference type="Proteomes" id="UP000295727">
    <property type="component" value="Plasmid unnamed1"/>
</dbReference>
<dbReference type="InterPro" id="IPR005119">
    <property type="entry name" value="LysR_subst-bd"/>
</dbReference>
<name>A0A4P7DB02_9BURK</name>
<evidence type="ECO:0000256" key="1">
    <source>
        <dbReference type="ARBA" id="ARBA00009437"/>
    </source>
</evidence>
<protein>
    <submittedName>
        <fullName evidence="6">LysR family transcriptional regulator</fullName>
    </submittedName>
</protein>
<dbReference type="FunFam" id="1.10.10.10:FF:000001">
    <property type="entry name" value="LysR family transcriptional regulator"/>
    <property type="match status" value="1"/>
</dbReference>
<feature type="domain" description="HTH lysR-type" evidence="5">
    <location>
        <begin position="1"/>
        <end position="59"/>
    </location>
</feature>
<dbReference type="Gene3D" id="3.40.190.290">
    <property type="match status" value="1"/>
</dbReference>
<dbReference type="RefSeq" id="WP_134760600.1">
    <property type="nucleotide sequence ID" value="NZ_CP038152.1"/>
</dbReference>
<dbReference type="GO" id="GO:0003700">
    <property type="term" value="F:DNA-binding transcription factor activity"/>
    <property type="evidence" value="ECO:0007669"/>
    <property type="project" value="InterPro"/>
</dbReference>
<accession>A0A4P7DB02</accession>
<keyword evidence="2" id="KW-0805">Transcription regulation</keyword>
<dbReference type="InterPro" id="IPR036390">
    <property type="entry name" value="WH_DNA-bd_sf"/>
</dbReference>
<proteinExistence type="inferred from homology"/>
<dbReference type="InterPro" id="IPR000847">
    <property type="entry name" value="LysR_HTH_N"/>
</dbReference>
<dbReference type="GO" id="GO:0043565">
    <property type="term" value="F:sequence-specific DNA binding"/>
    <property type="evidence" value="ECO:0007669"/>
    <property type="project" value="TreeGrafter"/>
</dbReference>
<keyword evidence="6" id="KW-0614">Plasmid</keyword>
<dbReference type="InterPro" id="IPR058163">
    <property type="entry name" value="LysR-type_TF_proteobact-type"/>
</dbReference>
<dbReference type="Pfam" id="PF00126">
    <property type="entry name" value="HTH_1"/>
    <property type="match status" value="1"/>
</dbReference>
<dbReference type="PANTHER" id="PTHR30537">
    <property type="entry name" value="HTH-TYPE TRANSCRIPTIONAL REGULATOR"/>
    <property type="match status" value="1"/>
</dbReference>
<evidence type="ECO:0000256" key="2">
    <source>
        <dbReference type="ARBA" id="ARBA00023015"/>
    </source>
</evidence>
<evidence type="ECO:0000313" key="6">
    <source>
        <dbReference type="EMBL" id="QBR04325.1"/>
    </source>
</evidence>
<dbReference type="SUPFAM" id="SSF46785">
    <property type="entry name" value="Winged helix' DNA-binding domain"/>
    <property type="match status" value="1"/>
</dbReference>
<dbReference type="EMBL" id="CP038152">
    <property type="protein sequence ID" value="QBR04325.1"/>
    <property type="molecule type" value="Genomic_DNA"/>
</dbReference>
<reference evidence="6 7" key="1">
    <citation type="submission" date="2019-03" db="EMBL/GenBank/DDBJ databases">
        <title>Paraburkholderia sp. 7MH5, isolated from subtropical forest soil.</title>
        <authorList>
            <person name="Gao Z.-H."/>
            <person name="Qiu L.-H."/>
        </authorList>
    </citation>
    <scope>NUCLEOTIDE SEQUENCE [LARGE SCALE GENOMIC DNA]</scope>
    <source>
        <strain evidence="6 7">7MH5</strain>
        <plasmid evidence="6 7">unnamed1</plasmid>
    </source>
</reference>
<evidence type="ECO:0000256" key="4">
    <source>
        <dbReference type="ARBA" id="ARBA00023163"/>
    </source>
</evidence>
<evidence type="ECO:0000256" key="3">
    <source>
        <dbReference type="ARBA" id="ARBA00023125"/>
    </source>
</evidence>
<dbReference type="GO" id="GO:0006351">
    <property type="term" value="P:DNA-templated transcription"/>
    <property type="evidence" value="ECO:0007669"/>
    <property type="project" value="TreeGrafter"/>
</dbReference>
<dbReference type="CDD" id="cd08472">
    <property type="entry name" value="PBP2_CrgA_like_3"/>
    <property type="match status" value="1"/>
</dbReference>
<gene>
    <name evidence="6" type="ORF">E1956_45290</name>
</gene>
<dbReference type="InterPro" id="IPR036388">
    <property type="entry name" value="WH-like_DNA-bd_sf"/>
</dbReference>
<organism evidence="6 7">
    <name type="scientific">Paraburkholderia pallida</name>
    <dbReference type="NCBI Taxonomy" id="2547399"/>
    <lineage>
        <taxon>Bacteria</taxon>
        <taxon>Pseudomonadati</taxon>
        <taxon>Pseudomonadota</taxon>
        <taxon>Betaproteobacteria</taxon>
        <taxon>Burkholderiales</taxon>
        <taxon>Burkholderiaceae</taxon>
        <taxon>Paraburkholderia</taxon>
    </lineage>
</organism>
<dbReference type="AlphaFoldDB" id="A0A4P7DB02"/>